<evidence type="ECO:0000313" key="1">
    <source>
        <dbReference type="EMBL" id="TFK76999.1"/>
    </source>
</evidence>
<accession>A0ACD3BGX4</accession>
<proteinExistence type="predicted"/>
<name>A0ACD3BGX4_9AGAR</name>
<sequence>MTASLLRLPLRARLVPRTLCRWRTYATPPLAAIQPRPSTKHSSTAEEDDGASSVSGATKKLHGKTKVQDFLDYVASSSGVTLADAERCRPVNHAAPGSLEYEQDYQNALDTLMRSFNLKQLRDILSLYGSTPRPGRTKRSYAVHIIEHHWDWPSLTELQKQRRDTTEIVSATYPLTPYQSFLLLGQDGADMLSLSSKYHARLSLQADPLSLKVEGLRGPIRRLDLYLEELKSGISSETFDLPTSNPLKPEKLQHVSRMSGAFVETAVPGKVRIYSRAGDRLAPLTARRLIVQASLQAPTTGTASLALPAEPHQGVPSDYSLFPFQPSRATPWVPKNTKFYRLRRIAGEVGSEGSLREAVMLDTNIMGLDGATIDPLNLYPELIQHPSVNDLQFSRSLSTTFGYSLLAFRQGQGALLPLRQPLSSSGLLPWLRSRSVDRTFVPAAPLLFWGTLPKQPTTYLHLIYQPTNPSFGEAAISYEVPISLDHDNSQQIEALSADCKLQQERKLDVLVPECPTDLQIIATASAALPPTSWPQELLQHHSEILNRLNSPRETQYLPEPPLLLSWNELPFALSSYVTVRRFEDQEDEQSIRLLENITDLTTRRKSSVGKIIHPSIDGLTSIQTLVKNCSQYIQPTQPTTVPTDDLLDIA</sequence>
<reference evidence="1 2" key="1">
    <citation type="journal article" date="2019" name="Nat. Ecol. Evol.">
        <title>Megaphylogeny resolves global patterns of mushroom evolution.</title>
        <authorList>
            <person name="Varga T."/>
            <person name="Krizsan K."/>
            <person name="Foldi C."/>
            <person name="Dima B."/>
            <person name="Sanchez-Garcia M."/>
            <person name="Sanchez-Ramirez S."/>
            <person name="Szollosi G.J."/>
            <person name="Szarkandi J.G."/>
            <person name="Papp V."/>
            <person name="Albert L."/>
            <person name="Andreopoulos W."/>
            <person name="Angelini C."/>
            <person name="Antonin V."/>
            <person name="Barry K.W."/>
            <person name="Bougher N.L."/>
            <person name="Buchanan P."/>
            <person name="Buyck B."/>
            <person name="Bense V."/>
            <person name="Catcheside P."/>
            <person name="Chovatia M."/>
            <person name="Cooper J."/>
            <person name="Damon W."/>
            <person name="Desjardin D."/>
            <person name="Finy P."/>
            <person name="Geml J."/>
            <person name="Haridas S."/>
            <person name="Hughes K."/>
            <person name="Justo A."/>
            <person name="Karasinski D."/>
            <person name="Kautmanova I."/>
            <person name="Kiss B."/>
            <person name="Kocsube S."/>
            <person name="Kotiranta H."/>
            <person name="LaButti K.M."/>
            <person name="Lechner B.E."/>
            <person name="Liimatainen K."/>
            <person name="Lipzen A."/>
            <person name="Lukacs Z."/>
            <person name="Mihaltcheva S."/>
            <person name="Morgado L.N."/>
            <person name="Niskanen T."/>
            <person name="Noordeloos M.E."/>
            <person name="Ohm R.A."/>
            <person name="Ortiz-Santana B."/>
            <person name="Ovrebo C."/>
            <person name="Racz N."/>
            <person name="Riley R."/>
            <person name="Savchenko A."/>
            <person name="Shiryaev A."/>
            <person name="Soop K."/>
            <person name="Spirin V."/>
            <person name="Szebenyi C."/>
            <person name="Tomsovsky M."/>
            <person name="Tulloss R.E."/>
            <person name="Uehling J."/>
            <person name="Grigoriev I.V."/>
            <person name="Vagvolgyi C."/>
            <person name="Papp T."/>
            <person name="Martin F.M."/>
            <person name="Miettinen O."/>
            <person name="Hibbett D.S."/>
            <person name="Nagy L.G."/>
        </authorList>
    </citation>
    <scope>NUCLEOTIDE SEQUENCE [LARGE SCALE GENOMIC DNA]</scope>
    <source>
        <strain evidence="1 2">NL-1719</strain>
    </source>
</reference>
<dbReference type="EMBL" id="ML208259">
    <property type="protein sequence ID" value="TFK76999.1"/>
    <property type="molecule type" value="Genomic_DNA"/>
</dbReference>
<keyword evidence="2" id="KW-1185">Reference proteome</keyword>
<organism evidence="1 2">
    <name type="scientific">Pluteus cervinus</name>
    <dbReference type="NCBI Taxonomy" id="181527"/>
    <lineage>
        <taxon>Eukaryota</taxon>
        <taxon>Fungi</taxon>
        <taxon>Dikarya</taxon>
        <taxon>Basidiomycota</taxon>
        <taxon>Agaricomycotina</taxon>
        <taxon>Agaricomycetes</taxon>
        <taxon>Agaricomycetidae</taxon>
        <taxon>Agaricales</taxon>
        <taxon>Pluteineae</taxon>
        <taxon>Pluteaceae</taxon>
        <taxon>Pluteus</taxon>
    </lineage>
</organism>
<protein>
    <submittedName>
        <fullName evidence="1">Uncharacterized protein</fullName>
    </submittedName>
</protein>
<dbReference type="Proteomes" id="UP000308600">
    <property type="component" value="Unassembled WGS sequence"/>
</dbReference>
<evidence type="ECO:0000313" key="2">
    <source>
        <dbReference type="Proteomes" id="UP000308600"/>
    </source>
</evidence>
<gene>
    <name evidence="1" type="ORF">BDN72DRAFT_830172</name>
</gene>